<organism evidence="11 12">
    <name type="scientific">Candidatus Finniella inopinata</name>
    <dbReference type="NCBI Taxonomy" id="1696036"/>
    <lineage>
        <taxon>Bacteria</taxon>
        <taxon>Pseudomonadati</taxon>
        <taxon>Pseudomonadota</taxon>
        <taxon>Alphaproteobacteria</taxon>
        <taxon>Holosporales</taxon>
        <taxon>Candidatus Paracaedibacteraceae</taxon>
        <taxon>Candidatus Finniella</taxon>
    </lineage>
</organism>
<feature type="domain" description="Formyl transferase C-terminal" evidence="10">
    <location>
        <begin position="203"/>
        <end position="299"/>
    </location>
</feature>
<dbReference type="EC" id="2.1.2.9" evidence="3 8"/>
<dbReference type="InterPro" id="IPR037022">
    <property type="entry name" value="Formyl_trans_C_sf"/>
</dbReference>
<dbReference type="GO" id="GO:0004479">
    <property type="term" value="F:methionyl-tRNA formyltransferase activity"/>
    <property type="evidence" value="ECO:0007669"/>
    <property type="project" value="UniProtKB-UniRule"/>
</dbReference>
<evidence type="ECO:0000259" key="9">
    <source>
        <dbReference type="Pfam" id="PF00551"/>
    </source>
</evidence>
<dbReference type="RefSeq" id="WP_130153408.1">
    <property type="nucleotide sequence ID" value="NZ_SCFB01000002.1"/>
</dbReference>
<dbReference type="PANTHER" id="PTHR11138:SF5">
    <property type="entry name" value="METHIONYL-TRNA FORMYLTRANSFERASE, MITOCHONDRIAL"/>
    <property type="match status" value="1"/>
</dbReference>
<evidence type="ECO:0000256" key="8">
    <source>
        <dbReference type="HAMAP-Rule" id="MF_00182"/>
    </source>
</evidence>
<comment type="catalytic activity">
    <reaction evidence="7 8">
        <text>L-methionyl-tRNA(fMet) + (6R)-10-formyltetrahydrofolate = N-formyl-L-methionyl-tRNA(fMet) + (6S)-5,6,7,8-tetrahydrofolate + H(+)</text>
        <dbReference type="Rhea" id="RHEA:24380"/>
        <dbReference type="Rhea" id="RHEA-COMP:9952"/>
        <dbReference type="Rhea" id="RHEA-COMP:9953"/>
        <dbReference type="ChEBI" id="CHEBI:15378"/>
        <dbReference type="ChEBI" id="CHEBI:57453"/>
        <dbReference type="ChEBI" id="CHEBI:78530"/>
        <dbReference type="ChEBI" id="CHEBI:78844"/>
        <dbReference type="ChEBI" id="CHEBI:195366"/>
        <dbReference type="EC" id="2.1.2.9"/>
    </reaction>
</comment>
<evidence type="ECO:0000256" key="5">
    <source>
        <dbReference type="ARBA" id="ARBA00022679"/>
    </source>
</evidence>
<keyword evidence="5 8" id="KW-0808">Transferase</keyword>
<name>A0A4Q7DKM4_9PROT</name>
<evidence type="ECO:0000256" key="2">
    <source>
        <dbReference type="ARBA" id="ARBA00010699"/>
    </source>
</evidence>
<dbReference type="Pfam" id="PF02911">
    <property type="entry name" value="Formyl_trans_C"/>
    <property type="match status" value="1"/>
</dbReference>
<evidence type="ECO:0000256" key="4">
    <source>
        <dbReference type="ARBA" id="ARBA00016014"/>
    </source>
</evidence>
<dbReference type="GO" id="GO:0005829">
    <property type="term" value="C:cytosol"/>
    <property type="evidence" value="ECO:0007669"/>
    <property type="project" value="TreeGrafter"/>
</dbReference>
<dbReference type="SUPFAM" id="SSF50486">
    <property type="entry name" value="FMT C-terminal domain-like"/>
    <property type="match status" value="1"/>
</dbReference>
<evidence type="ECO:0000256" key="3">
    <source>
        <dbReference type="ARBA" id="ARBA00012261"/>
    </source>
</evidence>
<sequence>MRLIFMGSPDFSVPALKALKQAGHTIVAVYCQPPRSKDRGHHLQKGAVHQAAEQMGIPVYTPTTLRDAATQREFASHQADAAIVAAYGLILPQVILDIPPYGCLNIHASLLPRWRGAAPIQRAILAGDTETGITIMQMEAGLDTGPMLVKKNVPITLDTTTPLLHDTLAEKGANLIVGTLADLDDYRRQAIVQPEEGVTYAAKLVKAEGQLDFSKPAHQLDRAIRALNPWPGTWLDHNGTVIKILKARPLDGDYGLPGQFSHTTQDPLIVSCAEGGLALQTLQKPGGRPMDVLDFLRGHTILSSYLPKIIE</sequence>
<dbReference type="Pfam" id="PF00551">
    <property type="entry name" value="Formyl_trans_N"/>
    <property type="match status" value="1"/>
</dbReference>
<evidence type="ECO:0000256" key="6">
    <source>
        <dbReference type="ARBA" id="ARBA00022917"/>
    </source>
</evidence>
<dbReference type="AlphaFoldDB" id="A0A4Q7DKM4"/>
<dbReference type="InterPro" id="IPR005793">
    <property type="entry name" value="Formyl_trans_C"/>
</dbReference>
<dbReference type="InterPro" id="IPR044135">
    <property type="entry name" value="Met-tRNA-FMT_C"/>
</dbReference>
<feature type="domain" description="Formyl transferase N-terminal" evidence="9">
    <location>
        <begin position="1"/>
        <end position="178"/>
    </location>
</feature>
<evidence type="ECO:0000259" key="10">
    <source>
        <dbReference type="Pfam" id="PF02911"/>
    </source>
</evidence>
<keyword evidence="12" id="KW-1185">Reference proteome</keyword>
<protein>
    <recommendedName>
        <fullName evidence="4 8">Methionyl-tRNA formyltransferase</fullName>
        <ecNumber evidence="3 8">2.1.2.9</ecNumber>
    </recommendedName>
</protein>
<accession>A0A4Q7DKM4</accession>
<keyword evidence="6 8" id="KW-0648">Protein biosynthesis</keyword>
<dbReference type="Gene3D" id="3.40.50.170">
    <property type="entry name" value="Formyl transferase, N-terminal domain"/>
    <property type="match status" value="1"/>
</dbReference>
<dbReference type="OrthoDB" id="9802815at2"/>
<dbReference type="InterPro" id="IPR041711">
    <property type="entry name" value="Met-tRNA-FMT_N"/>
</dbReference>
<dbReference type="InterPro" id="IPR002376">
    <property type="entry name" value="Formyl_transf_N"/>
</dbReference>
<dbReference type="InterPro" id="IPR011034">
    <property type="entry name" value="Formyl_transferase-like_C_sf"/>
</dbReference>
<reference evidence="11 12" key="1">
    <citation type="submission" date="2018-10" db="EMBL/GenBank/DDBJ databases">
        <title>An updated phylogeny of the Alphaproteobacteria reveals that the parasitic Rickettsiales and Holosporales have independent origins.</title>
        <authorList>
            <person name="Munoz-Gomez S.A."/>
            <person name="Hess S."/>
            <person name="Burger G."/>
            <person name="Lang B.F."/>
            <person name="Susko E."/>
            <person name="Slamovits C.H."/>
            <person name="Roger A.J."/>
        </authorList>
    </citation>
    <scope>NUCLEOTIDE SEQUENCE [LARGE SCALE GENOMIC DNA]</scope>
    <source>
        <strain evidence="11">HOLO01</strain>
    </source>
</reference>
<comment type="function">
    <text evidence="1 8">Attaches a formyl group to the free amino group of methionyl-tRNA(fMet). The formyl group appears to play a dual role in the initiator identity of N-formylmethionyl-tRNA by promoting its recognition by IF2 and preventing the misappropriation of this tRNA by the elongation apparatus.</text>
</comment>
<dbReference type="HAMAP" id="MF_00182">
    <property type="entry name" value="Formyl_trans"/>
    <property type="match status" value="1"/>
</dbReference>
<dbReference type="SUPFAM" id="SSF53328">
    <property type="entry name" value="Formyltransferase"/>
    <property type="match status" value="1"/>
</dbReference>
<feature type="binding site" evidence="8">
    <location>
        <begin position="109"/>
        <end position="112"/>
    </location>
    <ligand>
        <name>(6S)-5,6,7,8-tetrahydrofolate</name>
        <dbReference type="ChEBI" id="CHEBI:57453"/>
    </ligand>
</feature>
<dbReference type="PANTHER" id="PTHR11138">
    <property type="entry name" value="METHIONYL-TRNA FORMYLTRANSFERASE"/>
    <property type="match status" value="1"/>
</dbReference>
<dbReference type="NCBIfam" id="TIGR00460">
    <property type="entry name" value="fmt"/>
    <property type="match status" value="1"/>
</dbReference>
<dbReference type="InterPro" id="IPR001555">
    <property type="entry name" value="GART_AS"/>
</dbReference>
<dbReference type="EMBL" id="SCFB01000002">
    <property type="protein sequence ID" value="RZI46938.1"/>
    <property type="molecule type" value="Genomic_DNA"/>
</dbReference>
<comment type="caution">
    <text evidence="11">The sequence shown here is derived from an EMBL/GenBank/DDBJ whole genome shotgun (WGS) entry which is preliminary data.</text>
</comment>
<comment type="similarity">
    <text evidence="2 8">Belongs to the Fmt family.</text>
</comment>
<evidence type="ECO:0000313" key="11">
    <source>
        <dbReference type="EMBL" id="RZI46938.1"/>
    </source>
</evidence>
<gene>
    <name evidence="8" type="primary">fmt</name>
    <name evidence="11" type="ORF">EQU50_01555</name>
</gene>
<dbReference type="CDD" id="cd08704">
    <property type="entry name" value="Met_tRNA_FMT_C"/>
    <property type="match status" value="1"/>
</dbReference>
<dbReference type="Gene3D" id="3.10.25.10">
    <property type="entry name" value="Formyl transferase, C-terminal domain"/>
    <property type="match status" value="1"/>
</dbReference>
<dbReference type="InterPro" id="IPR005794">
    <property type="entry name" value="Fmt"/>
</dbReference>
<evidence type="ECO:0000313" key="12">
    <source>
        <dbReference type="Proteomes" id="UP000293550"/>
    </source>
</evidence>
<evidence type="ECO:0000256" key="1">
    <source>
        <dbReference type="ARBA" id="ARBA00002606"/>
    </source>
</evidence>
<dbReference type="InterPro" id="IPR036477">
    <property type="entry name" value="Formyl_transf_N_sf"/>
</dbReference>
<dbReference type="PROSITE" id="PS00373">
    <property type="entry name" value="GART"/>
    <property type="match status" value="1"/>
</dbReference>
<evidence type="ECO:0000256" key="7">
    <source>
        <dbReference type="ARBA" id="ARBA00048558"/>
    </source>
</evidence>
<dbReference type="Proteomes" id="UP000293550">
    <property type="component" value="Unassembled WGS sequence"/>
</dbReference>
<dbReference type="CDD" id="cd08646">
    <property type="entry name" value="FMT_core_Met-tRNA-FMT_N"/>
    <property type="match status" value="1"/>
</dbReference>
<proteinExistence type="inferred from homology"/>